<name>A0A6P4YM84_BRABE</name>
<keyword evidence="1" id="KW-1185">Reference proteome</keyword>
<dbReference type="RefSeq" id="XP_019622824.1">
    <property type="nucleotide sequence ID" value="XM_019767265.1"/>
</dbReference>
<evidence type="ECO:0000313" key="2">
    <source>
        <dbReference type="RefSeq" id="XP_019622824.1"/>
    </source>
</evidence>
<reference evidence="2" key="1">
    <citation type="submission" date="2025-08" db="UniProtKB">
        <authorList>
            <consortium name="RefSeq"/>
        </authorList>
    </citation>
    <scope>IDENTIFICATION</scope>
    <source>
        <tissue evidence="2">Gonad</tissue>
    </source>
</reference>
<dbReference type="SUPFAM" id="SSF56496">
    <property type="entry name" value="Fibrinogen C-terminal domain-like"/>
    <property type="match status" value="1"/>
</dbReference>
<protein>
    <submittedName>
        <fullName evidence="2">Neurexin-4-like</fullName>
    </submittedName>
</protein>
<evidence type="ECO:0000313" key="1">
    <source>
        <dbReference type="Proteomes" id="UP000515135"/>
    </source>
</evidence>
<dbReference type="AlphaFoldDB" id="A0A6P4YM84"/>
<dbReference type="InterPro" id="IPR036056">
    <property type="entry name" value="Fibrinogen-like_C"/>
</dbReference>
<proteinExistence type="predicted"/>
<gene>
    <name evidence="2" type="primary">LOC109468887</name>
</gene>
<accession>A0A6P4YM84</accession>
<dbReference type="GeneID" id="109468887"/>
<dbReference type="Gene3D" id="2.60.120.1000">
    <property type="match status" value="1"/>
</dbReference>
<organism evidence="1 2">
    <name type="scientific">Branchiostoma belcheri</name>
    <name type="common">Amphioxus</name>
    <dbReference type="NCBI Taxonomy" id="7741"/>
    <lineage>
        <taxon>Eukaryota</taxon>
        <taxon>Metazoa</taxon>
        <taxon>Chordata</taxon>
        <taxon>Cephalochordata</taxon>
        <taxon>Leptocardii</taxon>
        <taxon>Amphioxiformes</taxon>
        <taxon>Branchiostomatidae</taxon>
        <taxon>Branchiostoma</taxon>
    </lineage>
</organism>
<dbReference type="OrthoDB" id="26719at2759"/>
<dbReference type="KEGG" id="bbel:109468887"/>
<sequence length="205" mass="22739">MPTCADWKRAGFKRSGNYTLDPDSPTCGVEPFEIYCDMQDCTTGVTVIHHDSEDRTLVQGCEEPGCFSQQINYEISMAQIRALMARSSSCEQYIRYECYGSVLLHDGQNEPFGWWVSRDGQKMTYWGGAEPGSNKCACGEQGNCAGGQKSCNCDKNDLVWRSDEGMIRDIEALPVTRLHFGDTGDYGGGSTEKGYFTLGPLRCRA</sequence>
<dbReference type="Proteomes" id="UP000515135">
    <property type="component" value="Unplaced"/>
</dbReference>